<keyword evidence="2" id="KW-0378">Hydrolase</keyword>
<sequence length="222" mass="23789">MDVNSLKVDINRALSNLFSTRMKLGLFNGNPRQLPFSDIGSNQVCSQDHQALALEAARSGIVLLQNSANLLPSPKTQTNSLAVIGPNADAPPALLVNLSLLCKHCRVMATTHITYKEAVDLAKSVDYVVLIMGLDQTQEREEQDRDDLGLPGMQESLVSRVVDAAKKPVMLVILSGGPVDVSFAKNNNKVGGIIWGGYRGEGGGVALAEIIFGDQNPDLKLN</sequence>
<comment type="similarity">
    <text evidence="1">Belongs to the glycosyl hydrolase 3 family.</text>
</comment>
<evidence type="ECO:0000256" key="2">
    <source>
        <dbReference type="ARBA" id="ARBA00022801"/>
    </source>
</evidence>
<gene>
    <name evidence="5" type="ORF">Syun_013643</name>
</gene>
<evidence type="ECO:0000256" key="1">
    <source>
        <dbReference type="ARBA" id="ARBA00005336"/>
    </source>
</evidence>
<dbReference type="GO" id="GO:0031222">
    <property type="term" value="P:arabinan catabolic process"/>
    <property type="evidence" value="ECO:0007669"/>
    <property type="project" value="TreeGrafter"/>
</dbReference>
<dbReference type="InterPro" id="IPR036962">
    <property type="entry name" value="Glyco_hydro_3_N_sf"/>
</dbReference>
<dbReference type="GO" id="GO:0046556">
    <property type="term" value="F:alpha-L-arabinofuranosidase activity"/>
    <property type="evidence" value="ECO:0007669"/>
    <property type="project" value="TreeGrafter"/>
</dbReference>
<comment type="caution">
    <text evidence="5">The sequence shown here is derived from an EMBL/GenBank/DDBJ whole genome shotgun (WGS) entry which is preliminary data.</text>
</comment>
<dbReference type="EMBL" id="JBBNAF010000006">
    <property type="protein sequence ID" value="KAK9134313.1"/>
    <property type="molecule type" value="Genomic_DNA"/>
</dbReference>
<reference evidence="5 6" key="1">
    <citation type="submission" date="2024-01" db="EMBL/GenBank/DDBJ databases">
        <title>Genome assemblies of Stephania.</title>
        <authorList>
            <person name="Yang L."/>
        </authorList>
    </citation>
    <scope>NUCLEOTIDE SEQUENCE [LARGE SCALE GENOMIC DNA]</scope>
    <source>
        <strain evidence="5">YNDBR</strain>
        <tissue evidence="5">Leaf</tissue>
    </source>
</reference>
<dbReference type="InterPro" id="IPR044993">
    <property type="entry name" value="BXL"/>
</dbReference>
<dbReference type="GO" id="GO:0045493">
    <property type="term" value="P:xylan catabolic process"/>
    <property type="evidence" value="ECO:0007669"/>
    <property type="project" value="InterPro"/>
</dbReference>
<keyword evidence="6" id="KW-1185">Reference proteome</keyword>
<keyword evidence="3" id="KW-0326">Glycosidase</keyword>
<dbReference type="InterPro" id="IPR036881">
    <property type="entry name" value="Glyco_hydro_3_C_sf"/>
</dbReference>
<protein>
    <recommendedName>
        <fullName evidence="4">Glycoside hydrolase family 3 C-terminal domain-containing protein</fullName>
    </recommendedName>
</protein>
<dbReference type="PANTHER" id="PTHR42721:SF3">
    <property type="entry name" value="BETA-D-XYLOSIDASE 5-RELATED"/>
    <property type="match status" value="1"/>
</dbReference>
<evidence type="ECO:0000256" key="3">
    <source>
        <dbReference type="ARBA" id="ARBA00023295"/>
    </source>
</evidence>
<proteinExistence type="inferred from homology"/>
<dbReference type="Pfam" id="PF01915">
    <property type="entry name" value="Glyco_hydro_3_C"/>
    <property type="match status" value="1"/>
</dbReference>
<dbReference type="GO" id="GO:0009044">
    <property type="term" value="F:xylan 1,4-beta-xylosidase activity"/>
    <property type="evidence" value="ECO:0007669"/>
    <property type="project" value="InterPro"/>
</dbReference>
<evidence type="ECO:0000313" key="6">
    <source>
        <dbReference type="Proteomes" id="UP001420932"/>
    </source>
</evidence>
<evidence type="ECO:0000259" key="4">
    <source>
        <dbReference type="Pfam" id="PF01915"/>
    </source>
</evidence>
<dbReference type="SUPFAM" id="SSF52279">
    <property type="entry name" value="Beta-D-glucan exohydrolase, C-terminal domain"/>
    <property type="match status" value="1"/>
</dbReference>
<dbReference type="AlphaFoldDB" id="A0AAP0JJI9"/>
<dbReference type="Gene3D" id="3.20.20.300">
    <property type="entry name" value="Glycoside hydrolase, family 3, N-terminal domain"/>
    <property type="match status" value="1"/>
</dbReference>
<accession>A0AAP0JJI9</accession>
<dbReference type="InterPro" id="IPR002772">
    <property type="entry name" value="Glyco_hydro_3_C"/>
</dbReference>
<feature type="domain" description="Glycoside hydrolase family 3 C-terminal" evidence="4">
    <location>
        <begin position="61"/>
        <end position="221"/>
    </location>
</feature>
<dbReference type="GO" id="GO:0009505">
    <property type="term" value="C:plant-type cell wall"/>
    <property type="evidence" value="ECO:0007669"/>
    <property type="project" value="TreeGrafter"/>
</dbReference>
<dbReference type="Proteomes" id="UP001420932">
    <property type="component" value="Unassembled WGS sequence"/>
</dbReference>
<evidence type="ECO:0000313" key="5">
    <source>
        <dbReference type="EMBL" id="KAK9134313.1"/>
    </source>
</evidence>
<dbReference type="Gene3D" id="3.40.50.1700">
    <property type="entry name" value="Glycoside hydrolase family 3 C-terminal domain"/>
    <property type="match status" value="2"/>
</dbReference>
<organism evidence="5 6">
    <name type="scientific">Stephania yunnanensis</name>
    <dbReference type="NCBI Taxonomy" id="152371"/>
    <lineage>
        <taxon>Eukaryota</taxon>
        <taxon>Viridiplantae</taxon>
        <taxon>Streptophyta</taxon>
        <taxon>Embryophyta</taxon>
        <taxon>Tracheophyta</taxon>
        <taxon>Spermatophyta</taxon>
        <taxon>Magnoliopsida</taxon>
        <taxon>Ranunculales</taxon>
        <taxon>Menispermaceae</taxon>
        <taxon>Menispermoideae</taxon>
        <taxon>Cissampelideae</taxon>
        <taxon>Stephania</taxon>
    </lineage>
</organism>
<dbReference type="PANTHER" id="PTHR42721">
    <property type="entry name" value="SUGAR HYDROLASE-RELATED"/>
    <property type="match status" value="1"/>
</dbReference>
<name>A0AAP0JJI9_9MAGN</name>